<evidence type="ECO:0000313" key="1">
    <source>
        <dbReference type="EMBL" id="SNS40081.1"/>
    </source>
</evidence>
<name>A0A239E6L8_9BACT</name>
<dbReference type="OrthoDB" id="122449at2"/>
<reference evidence="1 2" key="1">
    <citation type="submission" date="2017-06" db="EMBL/GenBank/DDBJ databases">
        <authorList>
            <person name="Kim H.J."/>
            <person name="Triplett B.A."/>
        </authorList>
    </citation>
    <scope>NUCLEOTIDE SEQUENCE [LARGE SCALE GENOMIC DNA]</scope>
    <source>
        <strain evidence="1 2">DSM 18704</strain>
    </source>
</reference>
<keyword evidence="2" id="KW-1185">Reference proteome</keyword>
<dbReference type="RefSeq" id="WP_089407082.1">
    <property type="nucleotide sequence ID" value="NZ_FZOU01000001.1"/>
</dbReference>
<evidence type="ECO:0000313" key="2">
    <source>
        <dbReference type="Proteomes" id="UP000198356"/>
    </source>
</evidence>
<dbReference type="EMBL" id="FZOU01000001">
    <property type="protein sequence ID" value="SNS40081.1"/>
    <property type="molecule type" value="Genomic_DNA"/>
</dbReference>
<dbReference type="Proteomes" id="UP000198356">
    <property type="component" value="Unassembled WGS sequence"/>
</dbReference>
<dbReference type="AlphaFoldDB" id="A0A239E6L8"/>
<organism evidence="1 2">
    <name type="scientific">Granulicella rosea</name>
    <dbReference type="NCBI Taxonomy" id="474952"/>
    <lineage>
        <taxon>Bacteria</taxon>
        <taxon>Pseudomonadati</taxon>
        <taxon>Acidobacteriota</taxon>
        <taxon>Terriglobia</taxon>
        <taxon>Terriglobales</taxon>
        <taxon>Acidobacteriaceae</taxon>
        <taxon>Granulicella</taxon>
    </lineage>
</organism>
<sequence>MNTKSATCKTIQDAMPDLLLDPSAKANATLLAHIDTCSPCKVEYTELRNTFAMLDEWTAPEPSPYFDQRLAVLLREEQAAPKRNWFERLQDRILFNTGRQFRPAVAGVLALALAVSGGGLAGYRNYVGQIGNTQAEASDAVNELQILDRNDKAFQQMDLLLQDEDASGPDDTPTTAPPTS</sequence>
<proteinExistence type="predicted"/>
<evidence type="ECO:0008006" key="3">
    <source>
        <dbReference type="Google" id="ProtNLM"/>
    </source>
</evidence>
<gene>
    <name evidence="1" type="ORF">SAMN05421770_101816</name>
</gene>
<protein>
    <recommendedName>
        <fullName evidence="3">Zinc-finger</fullName>
    </recommendedName>
</protein>
<accession>A0A239E6L8</accession>